<evidence type="ECO:0000256" key="10">
    <source>
        <dbReference type="ARBA" id="ARBA00022989"/>
    </source>
</evidence>
<keyword evidence="12 13" id="KW-0472">Membrane</keyword>
<comment type="subcellular location">
    <subcellularLocation>
        <location evidence="1">Membrane</location>
        <topology evidence="1">Multi-pass membrane protein</topology>
    </subcellularLocation>
</comment>
<evidence type="ECO:0000313" key="16">
    <source>
        <dbReference type="Proteomes" id="UP000238350"/>
    </source>
</evidence>
<proteinExistence type="inferred from homology"/>
<dbReference type="GO" id="GO:0046872">
    <property type="term" value="F:metal ion binding"/>
    <property type="evidence" value="ECO:0007669"/>
    <property type="project" value="UniProtKB-KW"/>
</dbReference>
<accession>A0A2T0FNM7</accession>
<dbReference type="SUPFAM" id="SSF56219">
    <property type="entry name" value="DNase I-like"/>
    <property type="match status" value="1"/>
</dbReference>
<protein>
    <submittedName>
        <fullName evidence="15">Inositol phosphosphingolipids phospholipase C</fullName>
    </submittedName>
</protein>
<evidence type="ECO:0000256" key="11">
    <source>
        <dbReference type="ARBA" id="ARBA00023098"/>
    </source>
</evidence>
<dbReference type="PANTHER" id="PTHR16320:SF24">
    <property type="entry name" value="PHOSPHODIESTERASE, PUTATIVE-RELATED"/>
    <property type="match status" value="1"/>
</dbReference>
<comment type="pathway">
    <text evidence="3">Sphingolipid metabolism.</text>
</comment>
<evidence type="ECO:0000256" key="12">
    <source>
        <dbReference type="ARBA" id="ARBA00023136"/>
    </source>
</evidence>
<evidence type="ECO:0000256" key="8">
    <source>
        <dbReference type="ARBA" id="ARBA00022842"/>
    </source>
</evidence>
<feature type="domain" description="Endonuclease/exonuclease/phosphatase" evidence="14">
    <location>
        <begin position="9"/>
        <end position="279"/>
    </location>
</feature>
<keyword evidence="9" id="KW-0746">Sphingolipid metabolism</keyword>
<evidence type="ECO:0000256" key="13">
    <source>
        <dbReference type="SAM" id="Phobius"/>
    </source>
</evidence>
<dbReference type="Proteomes" id="UP000238350">
    <property type="component" value="Unassembled WGS sequence"/>
</dbReference>
<keyword evidence="7" id="KW-0378">Hydrolase</keyword>
<dbReference type="InterPro" id="IPR038772">
    <property type="entry name" value="Sph/SMPD2-like"/>
</dbReference>
<evidence type="ECO:0000256" key="7">
    <source>
        <dbReference type="ARBA" id="ARBA00022801"/>
    </source>
</evidence>
<dbReference type="GO" id="GO:0006665">
    <property type="term" value="P:sphingolipid metabolic process"/>
    <property type="evidence" value="ECO:0007669"/>
    <property type="project" value="UniProtKB-KW"/>
</dbReference>
<dbReference type="RefSeq" id="XP_024666533.1">
    <property type="nucleotide sequence ID" value="XM_024810765.1"/>
</dbReference>
<evidence type="ECO:0000259" key="14">
    <source>
        <dbReference type="Pfam" id="PF03372"/>
    </source>
</evidence>
<sequence length="410" mass="46290">MLDNQVRILSLNCWGLKYISTEREARITAISERLRECSHYDIVALQELWVDRDYEHIKAAVAHFLPHTKRFYSGILAGPGLVVFSRWPIAHSSVFRFPLNGRPSAFFRGDWYVGKSVGFCIIDHPSGLKIDVFNAHLHAPYGTGDAAYTCHRTSQAWEMARLAARASETGHVVFAVGDLNSRPGTLMHQLFERTGRLSDAWVTCHGEYEGNIASLSPEDQILLAGVTSDSQLNTWRVNYAKERAKRLDYIFYDETTAAPSECKVVFTEPIPNIGSVSDHFGIEGSFVIHTPTPRQCDTDVEGSLTMFEQILMMITEYKPVAKWQASWRIWHFWLSNATVVGMMVAIWWAAKSGRAYVGFIFTTATALIMTVGVIQGLIGYLFGWAETRALKEFEDEIWMARTYLAPTKAL</sequence>
<reference evidence="15 16" key="1">
    <citation type="submission" date="2017-04" db="EMBL/GenBank/DDBJ databases">
        <title>Genome sequencing of [Candida] sorbophila.</title>
        <authorList>
            <person name="Ahn J.O."/>
        </authorList>
    </citation>
    <scope>NUCLEOTIDE SEQUENCE [LARGE SCALE GENOMIC DNA]</scope>
    <source>
        <strain evidence="15 16">DS02</strain>
    </source>
</reference>
<feature type="transmembrane region" description="Helical" evidence="13">
    <location>
        <begin position="356"/>
        <end position="382"/>
    </location>
</feature>
<comment type="pathway">
    <text evidence="2">Lipid metabolism; sphingolipid metabolism.</text>
</comment>
<comment type="caution">
    <text evidence="15">The sequence shown here is derived from an EMBL/GenBank/DDBJ whole genome shotgun (WGS) entry which is preliminary data.</text>
</comment>
<name>A0A2T0FNM7_9ASCO</name>
<comment type="similarity">
    <text evidence="4">Belongs to the neutral sphingomyelinase family.</text>
</comment>
<keyword evidence="8" id="KW-0460">Magnesium</keyword>
<gene>
    <name evidence="15" type="ORF">B9G98_04208</name>
</gene>
<evidence type="ECO:0000256" key="1">
    <source>
        <dbReference type="ARBA" id="ARBA00004141"/>
    </source>
</evidence>
<dbReference type="GO" id="GO:0016020">
    <property type="term" value="C:membrane"/>
    <property type="evidence" value="ECO:0007669"/>
    <property type="project" value="UniProtKB-SubCell"/>
</dbReference>
<evidence type="ECO:0000313" key="15">
    <source>
        <dbReference type="EMBL" id="PRT56588.1"/>
    </source>
</evidence>
<evidence type="ECO:0000256" key="9">
    <source>
        <dbReference type="ARBA" id="ARBA00022919"/>
    </source>
</evidence>
<dbReference type="Gene3D" id="3.60.10.10">
    <property type="entry name" value="Endonuclease/exonuclease/phosphatase"/>
    <property type="match status" value="1"/>
</dbReference>
<dbReference type="InterPro" id="IPR005135">
    <property type="entry name" value="Endo/exonuclease/phosphatase"/>
</dbReference>
<evidence type="ECO:0000256" key="2">
    <source>
        <dbReference type="ARBA" id="ARBA00004760"/>
    </source>
</evidence>
<dbReference type="GO" id="GO:0004767">
    <property type="term" value="F:sphingomyelin phosphodiesterase activity"/>
    <property type="evidence" value="ECO:0007669"/>
    <property type="project" value="InterPro"/>
</dbReference>
<dbReference type="STRING" id="45607.A0A2T0FNM7"/>
<organism evidence="15 16">
    <name type="scientific">Wickerhamiella sorbophila</name>
    <dbReference type="NCBI Taxonomy" id="45607"/>
    <lineage>
        <taxon>Eukaryota</taxon>
        <taxon>Fungi</taxon>
        <taxon>Dikarya</taxon>
        <taxon>Ascomycota</taxon>
        <taxon>Saccharomycotina</taxon>
        <taxon>Dipodascomycetes</taxon>
        <taxon>Dipodascales</taxon>
        <taxon>Trichomonascaceae</taxon>
        <taxon>Wickerhamiella</taxon>
    </lineage>
</organism>
<evidence type="ECO:0000256" key="5">
    <source>
        <dbReference type="ARBA" id="ARBA00022692"/>
    </source>
</evidence>
<dbReference type="EMBL" id="NDIQ01000022">
    <property type="protein sequence ID" value="PRT56588.1"/>
    <property type="molecule type" value="Genomic_DNA"/>
</dbReference>
<dbReference type="Pfam" id="PF03372">
    <property type="entry name" value="Exo_endo_phos"/>
    <property type="match status" value="1"/>
</dbReference>
<dbReference type="AlphaFoldDB" id="A0A2T0FNM7"/>
<dbReference type="PANTHER" id="PTHR16320">
    <property type="entry name" value="SPHINGOMYELINASE FAMILY MEMBER"/>
    <property type="match status" value="1"/>
</dbReference>
<feature type="transmembrane region" description="Helical" evidence="13">
    <location>
        <begin position="332"/>
        <end position="350"/>
    </location>
</feature>
<evidence type="ECO:0000256" key="6">
    <source>
        <dbReference type="ARBA" id="ARBA00022723"/>
    </source>
</evidence>
<dbReference type="OrthoDB" id="387657at2759"/>
<keyword evidence="16" id="KW-1185">Reference proteome</keyword>
<dbReference type="InterPro" id="IPR036691">
    <property type="entry name" value="Endo/exonu/phosph_ase_sf"/>
</dbReference>
<keyword evidence="6" id="KW-0479">Metal-binding</keyword>
<dbReference type="GeneID" id="36517956"/>
<evidence type="ECO:0000256" key="3">
    <source>
        <dbReference type="ARBA" id="ARBA00004991"/>
    </source>
</evidence>
<keyword evidence="11" id="KW-0443">Lipid metabolism</keyword>
<keyword evidence="10 13" id="KW-1133">Transmembrane helix</keyword>
<keyword evidence="5 13" id="KW-0812">Transmembrane</keyword>
<evidence type="ECO:0000256" key="4">
    <source>
        <dbReference type="ARBA" id="ARBA00006335"/>
    </source>
</evidence>